<comment type="caution">
    <text evidence="5">The sequence shown here is derived from an EMBL/GenBank/DDBJ whole genome shotgun (WGS) entry which is preliminary data.</text>
</comment>
<sequence length="296" mass="31219">MRWFLLLGVIGAALATSAGLIVTRPDRSDVDFTGTSEADPAAGALVFAAAGCASCHAAPNAEGDARLILSGGRAFASDFGTFFAPNISPDPTAGIGGWSRQEFTDAVTRGVSPAGQHYYPAFPYTAYAKMTPQDLVDLFSYMQSLPASDVANRPHDVGLPFSIRRGVGVWKALYFDTGYEVTGPLTPAETRGRYLAEGLAHCAECHTPRTALGGLDRSRWLGGAPNPSGKGRIPNITPSALAWSEEDMIAYFTSGLTPDYDSAGGEMVEVIENLAQLPEADRAALASYLKKVAPVP</sequence>
<dbReference type="PANTHER" id="PTHR35008">
    <property type="entry name" value="BLL4482 PROTEIN-RELATED"/>
    <property type="match status" value="1"/>
</dbReference>
<evidence type="ECO:0000256" key="1">
    <source>
        <dbReference type="ARBA" id="ARBA00022723"/>
    </source>
</evidence>
<accession>A0A9X1FWZ0</accession>
<dbReference type="InterPro" id="IPR009056">
    <property type="entry name" value="Cyt_c-like_dom"/>
</dbReference>
<keyword evidence="3" id="KW-0349">Heme</keyword>
<dbReference type="GO" id="GO:0009055">
    <property type="term" value="F:electron transfer activity"/>
    <property type="evidence" value="ECO:0007669"/>
    <property type="project" value="InterPro"/>
</dbReference>
<dbReference type="EMBL" id="JAHXDN010000003">
    <property type="protein sequence ID" value="MBW4708812.1"/>
    <property type="molecule type" value="Genomic_DNA"/>
</dbReference>
<evidence type="ECO:0000256" key="2">
    <source>
        <dbReference type="ARBA" id="ARBA00023004"/>
    </source>
</evidence>
<reference evidence="5" key="1">
    <citation type="submission" date="2021-07" db="EMBL/GenBank/DDBJ databases">
        <title>Roseobacter insulae sp. nov., isolated from a tidal flat.</title>
        <authorList>
            <person name="Park S."/>
            <person name="Yoon J.-H."/>
        </authorList>
    </citation>
    <scope>NUCLEOTIDE SEQUENCE</scope>
    <source>
        <strain evidence="5">YSTF-M11</strain>
    </source>
</reference>
<dbReference type="PROSITE" id="PS51007">
    <property type="entry name" value="CYTC"/>
    <property type="match status" value="2"/>
</dbReference>
<evidence type="ECO:0000256" key="3">
    <source>
        <dbReference type="PROSITE-ProRule" id="PRU00433"/>
    </source>
</evidence>
<evidence type="ECO:0000259" key="4">
    <source>
        <dbReference type="PROSITE" id="PS51007"/>
    </source>
</evidence>
<dbReference type="AlphaFoldDB" id="A0A9X1FWZ0"/>
<dbReference type="GO" id="GO:0046872">
    <property type="term" value="F:metal ion binding"/>
    <property type="evidence" value="ECO:0007669"/>
    <property type="project" value="UniProtKB-KW"/>
</dbReference>
<keyword evidence="6" id="KW-1185">Reference proteome</keyword>
<dbReference type="RefSeq" id="WP_219503847.1">
    <property type="nucleotide sequence ID" value="NZ_JAHXDN010000003.1"/>
</dbReference>
<dbReference type="GO" id="GO:0020037">
    <property type="term" value="F:heme binding"/>
    <property type="evidence" value="ECO:0007669"/>
    <property type="project" value="InterPro"/>
</dbReference>
<organism evidence="5 6">
    <name type="scientific">Roseobacter insulae</name>
    <dbReference type="NCBI Taxonomy" id="2859783"/>
    <lineage>
        <taxon>Bacteria</taxon>
        <taxon>Pseudomonadati</taxon>
        <taxon>Pseudomonadota</taxon>
        <taxon>Alphaproteobacteria</taxon>
        <taxon>Rhodobacterales</taxon>
        <taxon>Roseobacteraceae</taxon>
        <taxon>Roseobacter</taxon>
    </lineage>
</organism>
<feature type="domain" description="Cytochrome c" evidence="4">
    <location>
        <begin position="38"/>
        <end position="146"/>
    </location>
</feature>
<proteinExistence type="predicted"/>
<dbReference type="Pfam" id="PF00034">
    <property type="entry name" value="Cytochrom_C"/>
    <property type="match status" value="2"/>
</dbReference>
<keyword evidence="1 3" id="KW-0479">Metal-binding</keyword>
<protein>
    <submittedName>
        <fullName evidence="5">Cytochrome c</fullName>
    </submittedName>
</protein>
<dbReference type="Proteomes" id="UP001138661">
    <property type="component" value="Unassembled WGS sequence"/>
</dbReference>
<evidence type="ECO:0000313" key="5">
    <source>
        <dbReference type="EMBL" id="MBW4708812.1"/>
    </source>
</evidence>
<keyword evidence="2 3" id="KW-0408">Iron</keyword>
<dbReference type="InterPro" id="IPR051459">
    <property type="entry name" value="Cytochrome_c-type_DH"/>
</dbReference>
<name>A0A9X1FWZ0_9RHOB</name>
<feature type="domain" description="Cytochrome c" evidence="4">
    <location>
        <begin position="187"/>
        <end position="293"/>
    </location>
</feature>
<evidence type="ECO:0000313" key="6">
    <source>
        <dbReference type="Proteomes" id="UP001138661"/>
    </source>
</evidence>
<dbReference type="PANTHER" id="PTHR35008:SF8">
    <property type="entry name" value="ALCOHOL DEHYDROGENASE CYTOCHROME C SUBUNIT"/>
    <property type="match status" value="1"/>
</dbReference>
<gene>
    <name evidence="5" type="ORF">KX928_13565</name>
</gene>